<dbReference type="EMBL" id="WHUW01000017">
    <property type="protein sequence ID" value="KAF8437942.1"/>
    <property type="molecule type" value="Genomic_DNA"/>
</dbReference>
<gene>
    <name evidence="1" type="ORF">L210DRAFT_224301</name>
</gene>
<dbReference type="AlphaFoldDB" id="A0AAD4GCS9"/>
<dbReference type="Proteomes" id="UP001194468">
    <property type="component" value="Unassembled WGS sequence"/>
</dbReference>
<name>A0AAD4GCS9_BOLED</name>
<keyword evidence="2" id="KW-1185">Reference proteome</keyword>
<evidence type="ECO:0000313" key="1">
    <source>
        <dbReference type="EMBL" id="KAF8437942.1"/>
    </source>
</evidence>
<reference evidence="1" key="2">
    <citation type="journal article" date="2020" name="Nat. Commun.">
        <title>Large-scale genome sequencing of mycorrhizal fungi provides insights into the early evolution of symbiotic traits.</title>
        <authorList>
            <person name="Miyauchi S."/>
            <person name="Kiss E."/>
            <person name="Kuo A."/>
            <person name="Drula E."/>
            <person name="Kohler A."/>
            <person name="Sanchez-Garcia M."/>
            <person name="Morin E."/>
            <person name="Andreopoulos B."/>
            <person name="Barry K.W."/>
            <person name="Bonito G."/>
            <person name="Buee M."/>
            <person name="Carver A."/>
            <person name="Chen C."/>
            <person name="Cichocki N."/>
            <person name="Clum A."/>
            <person name="Culley D."/>
            <person name="Crous P.W."/>
            <person name="Fauchery L."/>
            <person name="Girlanda M."/>
            <person name="Hayes R.D."/>
            <person name="Keri Z."/>
            <person name="LaButti K."/>
            <person name="Lipzen A."/>
            <person name="Lombard V."/>
            <person name="Magnuson J."/>
            <person name="Maillard F."/>
            <person name="Murat C."/>
            <person name="Nolan M."/>
            <person name="Ohm R.A."/>
            <person name="Pangilinan J."/>
            <person name="Pereira M.F."/>
            <person name="Perotto S."/>
            <person name="Peter M."/>
            <person name="Pfister S."/>
            <person name="Riley R."/>
            <person name="Sitrit Y."/>
            <person name="Stielow J.B."/>
            <person name="Szollosi G."/>
            <person name="Zifcakova L."/>
            <person name="Stursova M."/>
            <person name="Spatafora J.W."/>
            <person name="Tedersoo L."/>
            <person name="Vaario L.M."/>
            <person name="Yamada A."/>
            <person name="Yan M."/>
            <person name="Wang P."/>
            <person name="Xu J."/>
            <person name="Bruns T."/>
            <person name="Baldrian P."/>
            <person name="Vilgalys R."/>
            <person name="Dunand C."/>
            <person name="Henrissat B."/>
            <person name="Grigoriev I.V."/>
            <person name="Hibbett D."/>
            <person name="Nagy L.G."/>
            <person name="Martin F.M."/>
        </authorList>
    </citation>
    <scope>NUCLEOTIDE SEQUENCE</scope>
    <source>
        <strain evidence="1">BED1</strain>
    </source>
</reference>
<reference evidence="1" key="1">
    <citation type="submission" date="2019-10" db="EMBL/GenBank/DDBJ databases">
        <authorList>
            <consortium name="DOE Joint Genome Institute"/>
            <person name="Kuo A."/>
            <person name="Miyauchi S."/>
            <person name="Kiss E."/>
            <person name="Drula E."/>
            <person name="Kohler A."/>
            <person name="Sanchez-Garcia M."/>
            <person name="Andreopoulos B."/>
            <person name="Barry K.W."/>
            <person name="Bonito G."/>
            <person name="Buee M."/>
            <person name="Carver A."/>
            <person name="Chen C."/>
            <person name="Cichocki N."/>
            <person name="Clum A."/>
            <person name="Culley D."/>
            <person name="Crous P.W."/>
            <person name="Fauchery L."/>
            <person name="Girlanda M."/>
            <person name="Hayes R."/>
            <person name="Keri Z."/>
            <person name="LaButti K."/>
            <person name="Lipzen A."/>
            <person name="Lombard V."/>
            <person name="Magnuson J."/>
            <person name="Maillard F."/>
            <person name="Morin E."/>
            <person name="Murat C."/>
            <person name="Nolan M."/>
            <person name="Ohm R."/>
            <person name="Pangilinan J."/>
            <person name="Pereira M."/>
            <person name="Perotto S."/>
            <person name="Peter M."/>
            <person name="Riley R."/>
            <person name="Sitrit Y."/>
            <person name="Stielow B."/>
            <person name="Szollosi G."/>
            <person name="Zifcakova L."/>
            <person name="Stursova M."/>
            <person name="Spatafora J.W."/>
            <person name="Tedersoo L."/>
            <person name="Vaario L.-M."/>
            <person name="Yamada A."/>
            <person name="Yan M."/>
            <person name="Wang P."/>
            <person name="Xu J."/>
            <person name="Bruns T."/>
            <person name="Baldrian P."/>
            <person name="Vilgalys R."/>
            <person name="Henrissat B."/>
            <person name="Grigoriev I.V."/>
            <person name="Hibbett D."/>
            <person name="Nagy L.G."/>
            <person name="Martin F.M."/>
        </authorList>
    </citation>
    <scope>NUCLEOTIDE SEQUENCE</scope>
    <source>
        <strain evidence="1">BED1</strain>
    </source>
</reference>
<proteinExistence type="predicted"/>
<protein>
    <submittedName>
        <fullName evidence="1">Uncharacterized protein</fullName>
    </submittedName>
</protein>
<sequence length="154" mass="17081">MQKRYDEAIDAFTRMLSLFEDSPNNSPTASLGASLRSERLSCQGSNVRFMFVGMCVGRRGDFVIGVVSLSLLRVHRWFVKDQHPSSPDIPSSGHKQCSRLAKSALPNASPTPGRIAHSVVTLHTMSTSCRTRPLQPLTNRNRLILVKWIPGTFS</sequence>
<evidence type="ECO:0000313" key="2">
    <source>
        <dbReference type="Proteomes" id="UP001194468"/>
    </source>
</evidence>
<accession>A0AAD4GCS9</accession>
<comment type="caution">
    <text evidence="1">The sequence shown here is derived from an EMBL/GenBank/DDBJ whole genome shotgun (WGS) entry which is preliminary data.</text>
</comment>
<organism evidence="1 2">
    <name type="scientific">Boletus edulis BED1</name>
    <dbReference type="NCBI Taxonomy" id="1328754"/>
    <lineage>
        <taxon>Eukaryota</taxon>
        <taxon>Fungi</taxon>
        <taxon>Dikarya</taxon>
        <taxon>Basidiomycota</taxon>
        <taxon>Agaricomycotina</taxon>
        <taxon>Agaricomycetes</taxon>
        <taxon>Agaricomycetidae</taxon>
        <taxon>Boletales</taxon>
        <taxon>Boletineae</taxon>
        <taxon>Boletaceae</taxon>
        <taxon>Boletoideae</taxon>
        <taxon>Boletus</taxon>
    </lineage>
</organism>